<dbReference type="Gene3D" id="2.30.30.40">
    <property type="entry name" value="SH3 Domains"/>
    <property type="match status" value="2"/>
</dbReference>
<dbReference type="FunFam" id="2.30.30.40:FF:000070">
    <property type="entry name" value="Alpha-(1,6)-fucosyltransferase"/>
    <property type="match status" value="1"/>
</dbReference>
<keyword evidence="8 21" id="KW-0812">Transmembrane</keyword>
<keyword evidence="9" id="KW-0735">Signal-anchor</keyword>
<proteinExistence type="inferred from homology"/>
<dbReference type="Pfam" id="PF19745">
    <property type="entry name" value="FUT8_N_cat"/>
    <property type="match status" value="2"/>
</dbReference>
<evidence type="ECO:0000256" key="2">
    <source>
        <dbReference type="ARBA" id="ARBA00004922"/>
    </source>
</evidence>
<evidence type="ECO:0000259" key="22">
    <source>
        <dbReference type="PROSITE" id="PS50002"/>
    </source>
</evidence>
<dbReference type="EMBL" id="OD565634">
    <property type="protein sequence ID" value="CAD7442252.1"/>
    <property type="molecule type" value="Genomic_DNA"/>
</dbReference>
<evidence type="ECO:0000256" key="11">
    <source>
        <dbReference type="ARBA" id="ARBA00023034"/>
    </source>
</evidence>
<reference evidence="24" key="1">
    <citation type="submission" date="2020-11" db="EMBL/GenBank/DDBJ databases">
        <authorList>
            <person name="Tran Van P."/>
        </authorList>
    </citation>
    <scope>NUCLEOTIDE SEQUENCE</scope>
</reference>
<keyword evidence="12 21" id="KW-0472">Membrane</keyword>
<feature type="region of interest" description="Important for donor substrate binding" evidence="19">
    <location>
        <begin position="963"/>
        <end position="964"/>
    </location>
</feature>
<evidence type="ECO:0000256" key="13">
    <source>
        <dbReference type="ARBA" id="ARBA00023157"/>
    </source>
</evidence>
<evidence type="ECO:0000256" key="14">
    <source>
        <dbReference type="ARBA" id="ARBA00030434"/>
    </source>
</evidence>
<evidence type="ECO:0000259" key="23">
    <source>
        <dbReference type="PROSITE" id="PS51659"/>
    </source>
</evidence>
<dbReference type="Gene3D" id="1.10.287.1060">
    <property type="entry name" value="ESAT-6-like"/>
    <property type="match status" value="1"/>
</dbReference>
<evidence type="ECO:0000256" key="18">
    <source>
        <dbReference type="PROSITE-ProRule" id="PRU00192"/>
    </source>
</evidence>
<feature type="domain" description="GT23" evidence="23">
    <location>
        <begin position="806"/>
        <end position="1089"/>
    </location>
</feature>
<keyword evidence="10 21" id="KW-1133">Transmembrane helix</keyword>
<evidence type="ECO:0000256" key="9">
    <source>
        <dbReference type="ARBA" id="ARBA00022968"/>
    </source>
</evidence>
<evidence type="ECO:0000256" key="8">
    <source>
        <dbReference type="ARBA" id="ARBA00022692"/>
    </source>
</evidence>
<keyword evidence="5 18" id="KW-0728">SH3 domain</keyword>
<dbReference type="CDD" id="cd11792">
    <property type="entry name" value="SH3_Fut8"/>
    <property type="match status" value="1"/>
</dbReference>
<comment type="similarity">
    <text evidence="19">Belongs to the glycosyltransferase 23 family.</text>
</comment>
<dbReference type="EC" id="2.4.1.68" evidence="3"/>
<dbReference type="PROSITE" id="PS51659">
    <property type="entry name" value="GT23"/>
    <property type="match status" value="2"/>
</dbReference>
<evidence type="ECO:0000256" key="20">
    <source>
        <dbReference type="SAM" id="Coils"/>
    </source>
</evidence>
<evidence type="ECO:0000256" key="21">
    <source>
        <dbReference type="SAM" id="Phobius"/>
    </source>
</evidence>
<dbReference type="Gene3D" id="3.40.50.11350">
    <property type="match status" value="2"/>
</dbReference>
<evidence type="ECO:0000313" key="24">
    <source>
        <dbReference type="EMBL" id="CAD7442252.1"/>
    </source>
</evidence>
<dbReference type="InterPro" id="IPR036028">
    <property type="entry name" value="SH3-like_dom_sf"/>
</dbReference>
<evidence type="ECO:0000256" key="16">
    <source>
        <dbReference type="ARBA" id="ARBA00032208"/>
    </source>
</evidence>
<evidence type="ECO:0000256" key="17">
    <source>
        <dbReference type="ARBA" id="ARBA00093238"/>
    </source>
</evidence>
<keyword evidence="6 19" id="KW-0328">Glycosyltransferase</keyword>
<dbReference type="PANTHER" id="PTHR13132:SF29">
    <property type="entry name" value="ALPHA-(1,6)-FUCOSYLTRANSFERASE"/>
    <property type="match status" value="1"/>
</dbReference>
<dbReference type="SMART" id="SM00326">
    <property type="entry name" value="SH3"/>
    <property type="match status" value="2"/>
</dbReference>
<dbReference type="GO" id="GO:0006487">
    <property type="term" value="P:protein N-linked glycosylation"/>
    <property type="evidence" value="ECO:0007669"/>
    <property type="project" value="TreeGrafter"/>
</dbReference>
<evidence type="ECO:0000256" key="6">
    <source>
        <dbReference type="ARBA" id="ARBA00022676"/>
    </source>
</evidence>
<protein>
    <recommendedName>
        <fullName evidence="4">Alpha-(1,6)-fucosyltransferase</fullName>
        <ecNumber evidence="3">2.4.1.68</ecNumber>
    </recommendedName>
    <alternativeName>
        <fullName evidence="14">GDP-L-Fuc:N-acetyl-beta-D-glucosaminide alpha1,6-fucosyltransferase</fullName>
    </alternativeName>
    <alternativeName>
        <fullName evidence="16">GDP-fucose--glycoprotein fucosyltransferase</fullName>
    </alternativeName>
    <alternativeName>
        <fullName evidence="15">Glycoprotein 6-alpha-L-fucosyltransferase</fullName>
    </alternativeName>
</protein>
<evidence type="ECO:0000256" key="19">
    <source>
        <dbReference type="PROSITE-ProRule" id="PRU00992"/>
    </source>
</evidence>
<evidence type="ECO:0000256" key="1">
    <source>
        <dbReference type="ARBA" id="ARBA00004447"/>
    </source>
</evidence>
<accession>A0A7R9EY19</accession>
<feature type="domain" description="SH3" evidence="22">
    <location>
        <begin position="1098"/>
        <end position="1159"/>
    </location>
</feature>
<dbReference type="CDD" id="cd11300">
    <property type="entry name" value="Fut8_like"/>
    <property type="match status" value="2"/>
</dbReference>
<gene>
    <name evidence="24" type="ORF">TBIB3V08_LOCUS4692</name>
</gene>
<dbReference type="InterPro" id="IPR001452">
    <property type="entry name" value="SH3_domain"/>
</dbReference>
<feature type="domain" description="GT23" evidence="23">
    <location>
        <begin position="392"/>
        <end position="680"/>
    </location>
</feature>
<evidence type="ECO:0000256" key="7">
    <source>
        <dbReference type="ARBA" id="ARBA00022679"/>
    </source>
</evidence>
<feature type="domain" description="SH3" evidence="22">
    <location>
        <begin position="689"/>
        <end position="750"/>
    </location>
</feature>
<dbReference type="AlphaFoldDB" id="A0A7R9EY19"/>
<evidence type="ECO:0000256" key="12">
    <source>
        <dbReference type="ARBA" id="ARBA00023136"/>
    </source>
</evidence>
<keyword evidence="20" id="KW-0175">Coiled coil</keyword>
<dbReference type="GO" id="GO:0008424">
    <property type="term" value="F:glycoprotein 6-alpha-L-fucosyltransferase activity"/>
    <property type="evidence" value="ECO:0007669"/>
    <property type="project" value="UniProtKB-EC"/>
</dbReference>
<evidence type="ECO:0000256" key="15">
    <source>
        <dbReference type="ARBA" id="ARBA00030648"/>
    </source>
</evidence>
<keyword evidence="13" id="KW-1015">Disulfide bond</keyword>
<organism evidence="24">
    <name type="scientific">Timema bartmani</name>
    <dbReference type="NCBI Taxonomy" id="61472"/>
    <lineage>
        <taxon>Eukaryota</taxon>
        <taxon>Metazoa</taxon>
        <taxon>Ecdysozoa</taxon>
        <taxon>Arthropoda</taxon>
        <taxon>Hexapoda</taxon>
        <taxon>Insecta</taxon>
        <taxon>Pterygota</taxon>
        <taxon>Neoptera</taxon>
        <taxon>Polyneoptera</taxon>
        <taxon>Phasmatodea</taxon>
        <taxon>Timematodea</taxon>
        <taxon>Timematoidea</taxon>
        <taxon>Timematidae</taxon>
        <taxon>Timema</taxon>
    </lineage>
</organism>
<comment type="subcellular location">
    <subcellularLocation>
        <location evidence="1">Golgi apparatus</location>
        <location evidence="1">Golgi stack membrane</location>
        <topology evidence="1">Single-pass type II membrane protein</topology>
    </subcellularLocation>
</comment>
<sequence length="1174" mass="134495">MSDITTQSSRYIQNKVCHVFTYGGKHSWDRGKGRAHASRTVSFSRVIIQIHAPVDRSYFTRTQSLAHMGLRNLDVHLFESSSELYFEPRTFSSMHDVDQCACFRSREAGQMATPSPQECSKFTAAVPSLATISENDLSNHLLEPSLCKKLRSISHSQSIMVIEQQDNDYKCLQVSEWLTWGRALLIFLGVWLLVIFLAVWPLYKAGHTQEPDAATAQRLARAFHDLELLKRQNAELRSLFTGINIGDPSLRQEQKDALYQDLQDKLRRAEDLLERSQDINKQSTVEVGEGPSERYERLRRRISDNVQELWYFVSVEMNKMHKQVLDTSPDLATKLTRILEEGVEHKRSLLVDLQSLAEVDGFAAWREQEANELSDLVQRRLEYLQNPADCSQARKLTCNLNKGCGYGCQLHHVVYCLMVAYGTQRTLILKSKGWRYHKTGWEEVFFPLSNTCTDPNGDSHSHWPGKTDTQVVDLPIIDSLSPRPPYLPLAVPADLAPRLTRLHGDPIVWWVGQLLKYLLRPQEATSNMLRDAGEGMQEKNSNSKNQLVHVRRTDKVGTEAAFHQLEEYMLAVDEYFDQLEMKSGPVDQRRIFLASDDPKVLAEAKTKYTNYEVIGDPIIAKSAAVHTRYSDVSLNGIIIDIHFLSLSDYLVCTFSSQVCRVAYELMQTMYPDAADRFRSLDDIYYYGGQSAHNRVAVLPHESQDARDMNLEVGDLVGVAGNHWDGFSKGKNLRTNRIGLYPSFKVVEKVEAVETHYEVLSRYLKNELSVMGEVDGFSAWRENEAIKLSDLIQRRLKFLQNPPRCDKAKKLVCSLNKKCGYGCQIHHLAYCMIIAYGTEHTLILDSKEWSYHKGGWEEVFQPLSNNCTDKGAANFTLWPGIDGKDQNLLLPFVDYLKSPPPYLPLSVPEDLVPRLLKFHGFPFIWWIGQILKYLLQPQETTQKLIQEAANKLGFRKPIVGVHIRRTDKINREADFHSVEEYMQPVEEFYNTLEMRGKTKRIYLATDDPEVFKEIKIKYPKYEVIGSPEMVKYTTLESRYSDESLSGILLDIHFLSRSDYIVCTFSSQVGRLAYEIMQAYNVDASESYFSLDDVYYYGGQTHHYYEAVYPHKSNGDGEIDLNVDDVLNINKHYFNGSSHVKNIRTGKEGLVPSFKIQEKTESVLFPTYPEVFLALD</sequence>
<comment type="catalytic activity">
    <reaction evidence="17">
        <text>N(4)-{beta-D-GlcNAc-(1-&gt;2)-alpha-D-Man-(1-&gt;3)-[beta-D-GlcNAc-(1-&gt;2)-alpha-D-Man-(1-&gt;6)]-beta-D-Man-(1-&gt;4)-beta-D-GlcNAc-(1-&gt;4)-beta-D-GlcNAc}-L-asparaginyl-[protein] + GDP-beta-L-fucose = an N(4)-{beta-D-GlcNAc-(1-&gt;2)-alpha-D-Man-(1-&gt;3)-[beta-D-GlcNAc-(1-&gt;2)-alpha-D-Man-(1-&gt;6)]-beta-D-Man-(1-&gt;4)-beta-D-GlcNAc-(1-&gt;4)-[alpha-L-Fuc-(1-&gt;6)]-beta-D-GlcNAc}-L-asparaginyl-[protein] + GDP + H(+)</text>
        <dbReference type="Rhea" id="RHEA:12985"/>
        <dbReference type="Rhea" id="RHEA-COMP:13526"/>
        <dbReference type="Rhea" id="RHEA-COMP:13532"/>
        <dbReference type="ChEBI" id="CHEBI:15378"/>
        <dbReference type="ChEBI" id="CHEBI:57273"/>
        <dbReference type="ChEBI" id="CHEBI:58189"/>
        <dbReference type="ChEBI" id="CHEBI:60651"/>
        <dbReference type="ChEBI" id="CHEBI:137207"/>
        <dbReference type="EC" id="2.4.1.68"/>
    </reaction>
</comment>
<evidence type="ECO:0000256" key="3">
    <source>
        <dbReference type="ARBA" id="ARBA00012660"/>
    </source>
</evidence>
<evidence type="ECO:0000256" key="5">
    <source>
        <dbReference type="ARBA" id="ARBA00022443"/>
    </source>
</evidence>
<dbReference type="InterPro" id="IPR045573">
    <property type="entry name" value="Fut8_N_cat"/>
</dbReference>
<feature type="region of interest" description="Important for donor substrate binding" evidence="19">
    <location>
        <begin position="551"/>
        <end position="552"/>
    </location>
</feature>
<dbReference type="InterPro" id="IPR027350">
    <property type="entry name" value="GT23_dom"/>
</dbReference>
<dbReference type="PANTHER" id="PTHR13132">
    <property type="entry name" value="ALPHA- 1,6 -FUCOSYLTRANSFERASE"/>
    <property type="match status" value="1"/>
</dbReference>
<feature type="transmembrane region" description="Helical" evidence="21">
    <location>
        <begin position="183"/>
        <end position="203"/>
    </location>
</feature>
<evidence type="ECO:0000256" key="10">
    <source>
        <dbReference type="ARBA" id="ARBA00022989"/>
    </source>
</evidence>
<dbReference type="FunFam" id="3.40.50.11350:FF:000001">
    <property type="entry name" value="Alpha-(1,6)-fucosyltransferase"/>
    <property type="match status" value="1"/>
</dbReference>
<dbReference type="InterPro" id="IPR035653">
    <property type="entry name" value="Fut8_SH3"/>
</dbReference>
<feature type="coiled-coil region" evidence="20">
    <location>
        <begin position="219"/>
        <end position="282"/>
    </location>
</feature>
<dbReference type="PROSITE" id="PS50002">
    <property type="entry name" value="SH3"/>
    <property type="match status" value="2"/>
</dbReference>
<evidence type="ECO:0000256" key="4">
    <source>
        <dbReference type="ARBA" id="ARBA00018201"/>
    </source>
</evidence>
<dbReference type="GO" id="GO:0032580">
    <property type="term" value="C:Golgi cisterna membrane"/>
    <property type="evidence" value="ECO:0007669"/>
    <property type="project" value="UniProtKB-SubCell"/>
</dbReference>
<keyword evidence="11" id="KW-0333">Golgi apparatus</keyword>
<dbReference type="SUPFAM" id="SSF50044">
    <property type="entry name" value="SH3-domain"/>
    <property type="match status" value="2"/>
</dbReference>
<keyword evidence="7 19" id="KW-0808">Transferase</keyword>
<comment type="pathway">
    <text evidence="2">Protein modification; protein glycosylation.</text>
</comment>
<name>A0A7R9EY19_9NEOP</name>